<accession>A0A5B9FZ13</accession>
<evidence type="ECO:0000313" key="2">
    <source>
        <dbReference type="Proteomes" id="UP000321222"/>
    </source>
</evidence>
<protein>
    <submittedName>
        <fullName evidence="1">Uncharacterized protein</fullName>
    </submittedName>
</protein>
<organism evidence="1 2">
    <name type="scientific">Flavobacterium alkalisoli</name>
    <dbReference type="NCBI Taxonomy" id="2602769"/>
    <lineage>
        <taxon>Bacteria</taxon>
        <taxon>Pseudomonadati</taxon>
        <taxon>Bacteroidota</taxon>
        <taxon>Flavobacteriia</taxon>
        <taxon>Flavobacteriales</taxon>
        <taxon>Flavobacteriaceae</taxon>
        <taxon>Flavobacterium</taxon>
    </lineage>
</organism>
<dbReference type="RefSeq" id="WP_147583509.1">
    <property type="nucleotide sequence ID" value="NZ_CP042831.1"/>
</dbReference>
<dbReference type="OrthoDB" id="2601807at2"/>
<gene>
    <name evidence="1" type="ORF">FUA48_10625</name>
</gene>
<dbReference type="Proteomes" id="UP000321222">
    <property type="component" value="Chromosome"/>
</dbReference>
<reference evidence="1 2" key="1">
    <citation type="submission" date="2019-08" db="EMBL/GenBank/DDBJ databases">
        <title>Flavobacterium alkalisoli sp. nov., isolated from rhizosphere soil of Suaeda salsa.</title>
        <authorList>
            <person name="Sun J.-Q."/>
            <person name="Xu L."/>
        </authorList>
    </citation>
    <scope>NUCLEOTIDE SEQUENCE [LARGE SCALE GENOMIC DNA]</scope>
    <source>
        <strain evidence="1 2">XS-5</strain>
    </source>
</reference>
<name>A0A5B9FZ13_9FLAO</name>
<dbReference type="AlphaFoldDB" id="A0A5B9FZ13"/>
<sequence length="137" mass="15542">MSVSASIGFGLWKEQSFSEIIKLLLANGWEASYHGRINYSVNDYNYLNAEADQLDEVLKLLDKESSDSPSITLINTKIKSGGELLHHRNSNFSHFSLTLSVNRIVDTTTNLTDFKLYLEQLQCLIPISQLVEFNEIK</sequence>
<dbReference type="EMBL" id="CP042831">
    <property type="protein sequence ID" value="QEE50017.1"/>
    <property type="molecule type" value="Genomic_DNA"/>
</dbReference>
<dbReference type="KEGG" id="fak:FUA48_10625"/>
<evidence type="ECO:0000313" key="1">
    <source>
        <dbReference type="EMBL" id="QEE50017.1"/>
    </source>
</evidence>
<keyword evidence="2" id="KW-1185">Reference proteome</keyword>
<proteinExistence type="predicted"/>